<comment type="caution">
    <text evidence="1">The sequence shown here is derived from an EMBL/GenBank/DDBJ whole genome shotgun (WGS) entry which is preliminary data.</text>
</comment>
<name>A0A9N9BFL7_FUNMO</name>
<protein>
    <submittedName>
        <fullName evidence="1">3874_t:CDS:1</fullName>
    </submittedName>
</protein>
<organism evidence="1 2">
    <name type="scientific">Funneliformis mosseae</name>
    <name type="common">Endomycorrhizal fungus</name>
    <name type="synonym">Glomus mosseae</name>
    <dbReference type="NCBI Taxonomy" id="27381"/>
    <lineage>
        <taxon>Eukaryota</taxon>
        <taxon>Fungi</taxon>
        <taxon>Fungi incertae sedis</taxon>
        <taxon>Mucoromycota</taxon>
        <taxon>Glomeromycotina</taxon>
        <taxon>Glomeromycetes</taxon>
        <taxon>Glomerales</taxon>
        <taxon>Glomeraceae</taxon>
        <taxon>Funneliformis</taxon>
    </lineage>
</organism>
<reference evidence="1" key="1">
    <citation type="submission" date="2021-06" db="EMBL/GenBank/DDBJ databases">
        <authorList>
            <person name="Kallberg Y."/>
            <person name="Tangrot J."/>
            <person name="Rosling A."/>
        </authorList>
    </citation>
    <scope>NUCLEOTIDE SEQUENCE</scope>
    <source>
        <strain evidence="1">87-6 pot B 2015</strain>
    </source>
</reference>
<sequence length="143" mass="15834">MVVFSTANATTKFDHCDKDGPFRLPLLSVTLNPDPVIPGDHATFNITGTLNTDQTRNTAIFVYYYDLKSQQMIGEKYLETICPKGCMLTKANTPFTKIVNFTAPKNLPTQYGIVVNVVEVDYVENRLGITQACAKAEVDIIPV</sequence>
<evidence type="ECO:0000313" key="1">
    <source>
        <dbReference type="EMBL" id="CAG8563027.1"/>
    </source>
</evidence>
<proteinExistence type="predicted"/>
<dbReference type="AlphaFoldDB" id="A0A9N9BFL7"/>
<gene>
    <name evidence="1" type="ORF">FMOSSE_LOCUS7055</name>
</gene>
<keyword evidence="2" id="KW-1185">Reference proteome</keyword>
<dbReference type="Proteomes" id="UP000789375">
    <property type="component" value="Unassembled WGS sequence"/>
</dbReference>
<dbReference type="EMBL" id="CAJVPP010001584">
    <property type="protein sequence ID" value="CAG8563027.1"/>
    <property type="molecule type" value="Genomic_DNA"/>
</dbReference>
<evidence type="ECO:0000313" key="2">
    <source>
        <dbReference type="Proteomes" id="UP000789375"/>
    </source>
</evidence>
<accession>A0A9N9BFL7</accession>